<keyword evidence="2" id="KW-1185">Reference proteome</keyword>
<dbReference type="InParanoid" id="A0A0C3JKZ7"/>
<dbReference type="Proteomes" id="UP000054217">
    <property type="component" value="Unassembled WGS sequence"/>
</dbReference>
<proteinExistence type="predicted"/>
<dbReference type="AlphaFoldDB" id="A0A0C3JKZ7"/>
<dbReference type="HOGENOM" id="CLU_1949714_0_0_1"/>
<reference evidence="1 2" key="1">
    <citation type="submission" date="2014-04" db="EMBL/GenBank/DDBJ databases">
        <authorList>
            <consortium name="DOE Joint Genome Institute"/>
            <person name="Kuo A."/>
            <person name="Kohler A."/>
            <person name="Costa M.D."/>
            <person name="Nagy L.G."/>
            <person name="Floudas D."/>
            <person name="Copeland A."/>
            <person name="Barry K.W."/>
            <person name="Cichocki N."/>
            <person name="Veneault-Fourrey C."/>
            <person name="LaButti K."/>
            <person name="Lindquist E.A."/>
            <person name="Lipzen A."/>
            <person name="Lundell T."/>
            <person name="Morin E."/>
            <person name="Murat C."/>
            <person name="Sun H."/>
            <person name="Tunlid A."/>
            <person name="Henrissat B."/>
            <person name="Grigoriev I.V."/>
            <person name="Hibbett D.S."/>
            <person name="Martin F."/>
            <person name="Nordberg H.P."/>
            <person name="Cantor M.N."/>
            <person name="Hua S.X."/>
        </authorList>
    </citation>
    <scope>NUCLEOTIDE SEQUENCE [LARGE SCALE GENOMIC DNA]</scope>
    <source>
        <strain evidence="1 2">Marx 270</strain>
    </source>
</reference>
<evidence type="ECO:0000313" key="2">
    <source>
        <dbReference type="Proteomes" id="UP000054217"/>
    </source>
</evidence>
<feature type="non-terminal residue" evidence="1">
    <location>
        <position position="128"/>
    </location>
</feature>
<protein>
    <submittedName>
        <fullName evidence="1">Uncharacterized protein</fullName>
    </submittedName>
</protein>
<dbReference type="EMBL" id="KN832018">
    <property type="protein sequence ID" value="KIN98241.1"/>
    <property type="molecule type" value="Genomic_DNA"/>
</dbReference>
<name>A0A0C3JKZ7_PISTI</name>
<gene>
    <name evidence="1" type="ORF">M404DRAFT_31602</name>
</gene>
<organism evidence="1 2">
    <name type="scientific">Pisolithus tinctorius Marx 270</name>
    <dbReference type="NCBI Taxonomy" id="870435"/>
    <lineage>
        <taxon>Eukaryota</taxon>
        <taxon>Fungi</taxon>
        <taxon>Dikarya</taxon>
        <taxon>Basidiomycota</taxon>
        <taxon>Agaricomycotina</taxon>
        <taxon>Agaricomycetes</taxon>
        <taxon>Agaricomycetidae</taxon>
        <taxon>Boletales</taxon>
        <taxon>Sclerodermatineae</taxon>
        <taxon>Pisolithaceae</taxon>
        <taxon>Pisolithus</taxon>
    </lineage>
</organism>
<evidence type="ECO:0000313" key="1">
    <source>
        <dbReference type="EMBL" id="KIN98241.1"/>
    </source>
</evidence>
<reference evidence="2" key="2">
    <citation type="submission" date="2015-01" db="EMBL/GenBank/DDBJ databases">
        <title>Evolutionary Origins and Diversification of the Mycorrhizal Mutualists.</title>
        <authorList>
            <consortium name="DOE Joint Genome Institute"/>
            <consortium name="Mycorrhizal Genomics Consortium"/>
            <person name="Kohler A."/>
            <person name="Kuo A."/>
            <person name="Nagy L.G."/>
            <person name="Floudas D."/>
            <person name="Copeland A."/>
            <person name="Barry K.W."/>
            <person name="Cichocki N."/>
            <person name="Veneault-Fourrey C."/>
            <person name="LaButti K."/>
            <person name="Lindquist E.A."/>
            <person name="Lipzen A."/>
            <person name="Lundell T."/>
            <person name="Morin E."/>
            <person name="Murat C."/>
            <person name="Riley R."/>
            <person name="Ohm R."/>
            <person name="Sun H."/>
            <person name="Tunlid A."/>
            <person name="Henrissat B."/>
            <person name="Grigoriev I.V."/>
            <person name="Hibbett D.S."/>
            <person name="Martin F."/>
        </authorList>
    </citation>
    <scope>NUCLEOTIDE SEQUENCE [LARGE SCALE GENOMIC DNA]</scope>
    <source>
        <strain evidence="2">Marx 270</strain>
    </source>
</reference>
<accession>A0A0C3JKZ7</accession>
<sequence>MQAYSIRDARPVFSMRDQAIISLSAALRHVRVLIDTAPQPEESLEAIYEWVVDWDQTWAGIYLWWKYIDKNEISILKVHDANLRDMTEESTMEQNEVIPAVIAIADLCQPEGQRRFHIDDVFEDYQER</sequence>